<feature type="transmembrane region" description="Helical" evidence="1">
    <location>
        <begin position="257"/>
        <end position="290"/>
    </location>
</feature>
<reference evidence="3" key="1">
    <citation type="journal article" date="2021" name="Genome Biol. Evol.">
        <title>A High-Quality Reference Genome for a Parasitic Bivalve with Doubly Uniparental Inheritance (Bivalvia: Unionida).</title>
        <authorList>
            <person name="Smith C.H."/>
        </authorList>
    </citation>
    <scope>NUCLEOTIDE SEQUENCE</scope>
    <source>
        <strain evidence="3">CHS0354</strain>
    </source>
</reference>
<feature type="chain" id="PRO_5041921452" evidence="2">
    <location>
        <begin position="30"/>
        <end position="308"/>
    </location>
</feature>
<accession>A0AAE0SUD4</accession>
<keyword evidence="1" id="KW-1133">Transmembrane helix</keyword>
<dbReference type="EMBL" id="JAEAOA010001903">
    <property type="protein sequence ID" value="KAK3598076.1"/>
    <property type="molecule type" value="Genomic_DNA"/>
</dbReference>
<reference evidence="3" key="3">
    <citation type="submission" date="2023-05" db="EMBL/GenBank/DDBJ databases">
        <authorList>
            <person name="Smith C.H."/>
        </authorList>
    </citation>
    <scope>NUCLEOTIDE SEQUENCE</scope>
    <source>
        <strain evidence="3">CHS0354</strain>
        <tissue evidence="3">Mantle</tissue>
    </source>
</reference>
<organism evidence="3 4">
    <name type="scientific">Potamilus streckersoni</name>
    <dbReference type="NCBI Taxonomy" id="2493646"/>
    <lineage>
        <taxon>Eukaryota</taxon>
        <taxon>Metazoa</taxon>
        <taxon>Spiralia</taxon>
        <taxon>Lophotrochozoa</taxon>
        <taxon>Mollusca</taxon>
        <taxon>Bivalvia</taxon>
        <taxon>Autobranchia</taxon>
        <taxon>Heteroconchia</taxon>
        <taxon>Palaeoheterodonta</taxon>
        <taxon>Unionida</taxon>
        <taxon>Unionoidea</taxon>
        <taxon>Unionidae</taxon>
        <taxon>Ambleminae</taxon>
        <taxon>Lampsilini</taxon>
        <taxon>Potamilus</taxon>
    </lineage>
</organism>
<sequence>MQSTMRQSGMMNFVNLAICIFFLGNNVDTQVNIPAVTPPRNGDTANLTCIISPFILPAVWKNNDNGAHITACFNTGTCSPSSDGVSYQFFATASSITVMISNFSSTVDTFTWKCEHGGIVTVYRIMSSTLITITTAVTQTPSTTVTTAPGTIVTTTSITTGPPTANTGINPTSNIASVTTTPNATVSMAPNATVSMAPNTTVSMTPNTTVSMAPNATVSMAPNTTVSITPNTTVSMASNATELETVMPLPVATLCQLQLALIIGVTVGSSVLIIAIIICCCCCCPCCFLYNCQNKYVTDSDAINKDMI</sequence>
<dbReference type="AlphaFoldDB" id="A0AAE0SUD4"/>
<keyword evidence="1" id="KW-0472">Membrane</keyword>
<gene>
    <name evidence="3" type="ORF">CHS0354_032110</name>
</gene>
<feature type="signal peptide" evidence="2">
    <location>
        <begin position="1"/>
        <end position="29"/>
    </location>
</feature>
<proteinExistence type="predicted"/>
<evidence type="ECO:0000313" key="4">
    <source>
        <dbReference type="Proteomes" id="UP001195483"/>
    </source>
</evidence>
<name>A0AAE0SUD4_9BIVA</name>
<keyword evidence="2" id="KW-0732">Signal</keyword>
<keyword evidence="4" id="KW-1185">Reference proteome</keyword>
<reference evidence="3" key="2">
    <citation type="journal article" date="2021" name="Genome Biol. Evol.">
        <title>Developing a high-quality reference genome for a parasitic bivalve with doubly uniparental inheritance (Bivalvia: Unionida).</title>
        <authorList>
            <person name="Smith C.H."/>
        </authorList>
    </citation>
    <scope>NUCLEOTIDE SEQUENCE</scope>
    <source>
        <strain evidence="3">CHS0354</strain>
        <tissue evidence="3">Mantle</tissue>
    </source>
</reference>
<dbReference type="Proteomes" id="UP001195483">
    <property type="component" value="Unassembled WGS sequence"/>
</dbReference>
<keyword evidence="1" id="KW-0812">Transmembrane</keyword>
<evidence type="ECO:0000313" key="3">
    <source>
        <dbReference type="EMBL" id="KAK3598076.1"/>
    </source>
</evidence>
<evidence type="ECO:0000256" key="2">
    <source>
        <dbReference type="SAM" id="SignalP"/>
    </source>
</evidence>
<evidence type="ECO:0000256" key="1">
    <source>
        <dbReference type="SAM" id="Phobius"/>
    </source>
</evidence>
<protein>
    <submittedName>
        <fullName evidence="3">Uncharacterized protein</fullName>
    </submittedName>
</protein>
<comment type="caution">
    <text evidence="3">The sequence shown here is derived from an EMBL/GenBank/DDBJ whole genome shotgun (WGS) entry which is preliminary data.</text>
</comment>